<evidence type="ECO:0000259" key="1">
    <source>
        <dbReference type="Pfam" id="PF12705"/>
    </source>
</evidence>
<accession>A0ABV7GPM4</accession>
<evidence type="ECO:0000313" key="3">
    <source>
        <dbReference type="Proteomes" id="UP001595632"/>
    </source>
</evidence>
<name>A0ABV7GPM4_9RHOB</name>
<organism evidence="2 3">
    <name type="scientific">Psychromarinibacter halotolerans</name>
    <dbReference type="NCBI Taxonomy" id="1775175"/>
    <lineage>
        <taxon>Bacteria</taxon>
        <taxon>Pseudomonadati</taxon>
        <taxon>Pseudomonadota</taxon>
        <taxon>Alphaproteobacteria</taxon>
        <taxon>Rhodobacterales</taxon>
        <taxon>Paracoccaceae</taxon>
        <taxon>Psychromarinibacter</taxon>
    </lineage>
</organism>
<proteinExistence type="predicted"/>
<dbReference type="Proteomes" id="UP001595632">
    <property type="component" value="Unassembled WGS sequence"/>
</dbReference>
<dbReference type="InterPro" id="IPR027417">
    <property type="entry name" value="P-loop_NTPase"/>
</dbReference>
<dbReference type="SUPFAM" id="SSF52980">
    <property type="entry name" value="Restriction endonuclease-like"/>
    <property type="match status" value="1"/>
</dbReference>
<feature type="domain" description="PD-(D/E)XK endonuclease-like" evidence="1">
    <location>
        <begin position="716"/>
        <end position="922"/>
    </location>
</feature>
<reference evidence="3" key="1">
    <citation type="journal article" date="2019" name="Int. J. Syst. Evol. Microbiol.">
        <title>The Global Catalogue of Microorganisms (GCM) 10K type strain sequencing project: providing services to taxonomists for standard genome sequencing and annotation.</title>
        <authorList>
            <consortium name="The Broad Institute Genomics Platform"/>
            <consortium name="The Broad Institute Genome Sequencing Center for Infectious Disease"/>
            <person name="Wu L."/>
            <person name="Ma J."/>
        </authorList>
    </citation>
    <scope>NUCLEOTIDE SEQUENCE [LARGE SCALE GENOMIC DNA]</scope>
    <source>
        <strain evidence="3">KCTC 52366</strain>
    </source>
</reference>
<dbReference type="RefSeq" id="WP_275632051.1">
    <property type="nucleotide sequence ID" value="NZ_JARGYD010000002.1"/>
</dbReference>
<dbReference type="InterPro" id="IPR011604">
    <property type="entry name" value="PDDEXK-like_dom_sf"/>
</dbReference>
<dbReference type="InterPro" id="IPR014153">
    <property type="entry name" value="Ds_break_AddB"/>
</dbReference>
<keyword evidence="3" id="KW-1185">Reference proteome</keyword>
<dbReference type="EMBL" id="JBHRTB010000010">
    <property type="protein sequence ID" value="MFC3141697.1"/>
    <property type="molecule type" value="Genomic_DNA"/>
</dbReference>
<dbReference type="InterPro" id="IPR038726">
    <property type="entry name" value="PDDEXK_AddAB-type"/>
</dbReference>
<protein>
    <submittedName>
        <fullName evidence="2">Double-strand break repair protein AddB</fullName>
    </submittedName>
</protein>
<gene>
    <name evidence="2" type="primary">addB</name>
    <name evidence="2" type="ORF">ACFOGP_03205</name>
</gene>
<dbReference type="InterPro" id="IPR011335">
    <property type="entry name" value="Restrct_endonuc-II-like"/>
</dbReference>
<dbReference type="Pfam" id="PF12705">
    <property type="entry name" value="PDDEXK_1"/>
    <property type="match status" value="1"/>
</dbReference>
<dbReference type="SUPFAM" id="SSF52540">
    <property type="entry name" value="P-loop containing nucleoside triphosphate hydrolases"/>
    <property type="match status" value="1"/>
</dbReference>
<comment type="caution">
    <text evidence="2">The sequence shown here is derived from an EMBL/GenBank/DDBJ whole genome shotgun (WGS) entry which is preliminary data.</text>
</comment>
<evidence type="ECO:0000313" key="2">
    <source>
        <dbReference type="EMBL" id="MFC3141697.1"/>
    </source>
</evidence>
<sequence length="984" mass="107921">MFDPSSGPRIFGLPPGADFPRAVVEGLLARTAGQPPEALARAEIFVNTRRMQRRMKELFDNGPARLLPRIRLVTDLATEAAFADIPPAVPPLRRRLELTQLVAALLERQPDLAPRASLFDLADSLAALMDEMQGEGVPPDRIASLDVADQSGHWQRSLSFVTLVEEFLRDDHDAPDAEARQRRVVDATVRRWANTPPAHPVIVAGSTGSRGATATFMRAVAALPQGALILPGFDFDLPSPVWDMLDDALASEDHPQFRFSKLLADMESHHSDVRDWQPGSAPNPPRNRLLSLALRPAPVTDQWMNEGQGLAGVMPEATADVTMIEAQSSRAEAGAIALVLRDAAERGKTAALITPDRVLSRQVTAALDRWGITPDDSAGRPLPLTAPGRFLRHVAALVGEKLTSEALLTLLKHPLTNSGSDQRGPHLLHTRELELKLRRWGPPFPTAADLLDWAAKGDESRIAWATWLAGCIAGLEDIGTRTLTDHLDAHIALSERLAAGPLGEGSGELWLKEAGGEALRWVEALRQEASHGGRLTPRDYQSLFLAVLQRGEVREATGTHPGIMIWGTLEARVQGADVVVLGGLNEGVWPEAARPDPWLNRTMRHQAGLLLPERRIGLAAHDFQQAAAAPEVVITRAVRDAEAQTVPSRWLNRLINLMAGLSDESAAALAEMRGRGNHWLALAERLDAPTPEMIAANPPARRPAPSPPVDARPKELSITEIQTLIRDPYAVYARRVLGLSRLDPLRQQPDAPLRGTVLHELLDRFIASGPVDDLDAARARLFELTDAVLEEHAPWPAAQRMWRARVARFADWFLSTEAERQSTREVAALEHKGGLELPHLDLLLKGKIDRVDRLPDGRLAIYDYKTGNPPTKAVQDNFDKQLGLAAVMAERGAIADLPAAEVGEISYIGLGSTPKVESRAWSAGETAEIYEGFVRLITAYRSRDRGYVSRRAVDKQRNEMPYDHLARFGEWDESDEAPRQEVGE</sequence>
<dbReference type="NCBIfam" id="TIGR02786">
    <property type="entry name" value="addB_alphas"/>
    <property type="match status" value="1"/>
</dbReference>
<dbReference type="Gene3D" id="3.90.320.10">
    <property type="match status" value="1"/>
</dbReference>